<dbReference type="SUPFAM" id="SSF51735">
    <property type="entry name" value="NAD(P)-binding Rossmann-fold domains"/>
    <property type="match status" value="1"/>
</dbReference>
<dbReference type="InterPro" id="IPR000683">
    <property type="entry name" value="Gfo/Idh/MocA-like_OxRdtase_N"/>
</dbReference>
<proteinExistence type="predicted"/>
<dbReference type="Gene3D" id="3.30.360.10">
    <property type="entry name" value="Dihydrodipicolinate Reductase, domain 2"/>
    <property type="match status" value="1"/>
</dbReference>
<dbReference type="InterPro" id="IPR036291">
    <property type="entry name" value="NAD(P)-bd_dom_sf"/>
</dbReference>
<dbReference type="KEGG" id="rgi:RGI145_05595"/>
<feature type="region of interest" description="Disordered" evidence="1">
    <location>
        <begin position="330"/>
        <end position="372"/>
    </location>
</feature>
<organism evidence="4 5">
    <name type="scientific">Roseomonas gilardii</name>
    <dbReference type="NCBI Taxonomy" id="257708"/>
    <lineage>
        <taxon>Bacteria</taxon>
        <taxon>Pseudomonadati</taxon>
        <taxon>Pseudomonadota</taxon>
        <taxon>Alphaproteobacteria</taxon>
        <taxon>Acetobacterales</taxon>
        <taxon>Roseomonadaceae</taxon>
        <taxon>Roseomonas</taxon>
    </lineage>
</organism>
<feature type="compositionally biased region" description="Basic and acidic residues" evidence="1">
    <location>
        <begin position="362"/>
        <end position="372"/>
    </location>
</feature>
<reference evidence="4 5" key="1">
    <citation type="submission" date="2016-05" db="EMBL/GenBank/DDBJ databases">
        <title>Complete Genome and Methylome Analysis of Psychrotrophic Bacterial Isolates from Antarctic Lake Untersee.</title>
        <authorList>
            <person name="Fomenkov A."/>
            <person name="Akimov V.N."/>
            <person name="Vasilyeva L.V."/>
            <person name="Andersen D."/>
            <person name="Vincze T."/>
            <person name="Roberts R.J."/>
        </authorList>
    </citation>
    <scope>NUCLEOTIDE SEQUENCE [LARGE SCALE GENOMIC DNA]</scope>
    <source>
        <strain evidence="4 5">U14-5</strain>
    </source>
</reference>
<feature type="domain" description="GFO/IDH/MocA-like oxidoreductase" evidence="3">
    <location>
        <begin position="142"/>
        <end position="257"/>
    </location>
</feature>
<dbReference type="InterPro" id="IPR055170">
    <property type="entry name" value="GFO_IDH_MocA-like_dom"/>
</dbReference>
<sequence>MPARQVKGRKVRYAVVGGGWISQAAFMPGVGQTTNSEMTALVTGDPVKAEKLAALYGLKSYHYDDYAKLLASDEIDAIYLALPNDQHEKFAVPALEAGIHVLLEKPMAVSASQCEAINTAAKASGAKLLIAYRLHFEPGTLEAIRRVRSGEFGEIRSFVSNFSQFVSPSNHRAKHGYWAGPVTDMGPYPLNAVRNLFGAEPVEVSAMGIRTPDSGMELDDTVAVTLRFPDERLAQFTVSYTGASTGTYRVTGTKGDLYVESAYGFGPGVSPKHIATVEGETSTREFPVVDQFAGETDYFSDCILNDRDPEPGGEEGLLDVRVLEAIERALETGQPQTLPPARRSRPIDPDQGREFPLAKTPELIDAKEPGEG</sequence>
<protein>
    <submittedName>
        <fullName evidence="4">Glucose-fructose oxidoreductase</fullName>
    </submittedName>
</protein>
<dbReference type="Pfam" id="PF01408">
    <property type="entry name" value="GFO_IDH_MocA"/>
    <property type="match status" value="1"/>
</dbReference>
<evidence type="ECO:0000259" key="3">
    <source>
        <dbReference type="Pfam" id="PF22725"/>
    </source>
</evidence>
<dbReference type="InterPro" id="IPR008354">
    <property type="entry name" value="Glc-Fru_OxRdtase_bac"/>
</dbReference>
<dbReference type="Pfam" id="PF22725">
    <property type="entry name" value="GFO_IDH_MocA_C3"/>
    <property type="match status" value="1"/>
</dbReference>
<feature type="domain" description="Gfo/Idh/MocA-like oxidoreductase N-terminal" evidence="2">
    <location>
        <begin position="11"/>
        <end position="131"/>
    </location>
</feature>
<dbReference type="GO" id="GO:0000166">
    <property type="term" value="F:nucleotide binding"/>
    <property type="evidence" value="ECO:0007669"/>
    <property type="project" value="InterPro"/>
</dbReference>
<dbReference type="Proteomes" id="UP000185494">
    <property type="component" value="Chromosome 1"/>
</dbReference>
<dbReference type="PANTHER" id="PTHR43377:SF1">
    <property type="entry name" value="BILIVERDIN REDUCTASE A"/>
    <property type="match status" value="1"/>
</dbReference>
<dbReference type="PANTHER" id="PTHR43377">
    <property type="entry name" value="BILIVERDIN REDUCTASE A"/>
    <property type="match status" value="1"/>
</dbReference>
<gene>
    <name evidence="4" type="ORF">RGI145_05595</name>
</gene>
<evidence type="ECO:0000313" key="4">
    <source>
        <dbReference type="EMBL" id="APT56658.1"/>
    </source>
</evidence>
<evidence type="ECO:0000313" key="5">
    <source>
        <dbReference type="Proteomes" id="UP000185494"/>
    </source>
</evidence>
<accession>A0A1L7ACY5</accession>
<dbReference type="STRING" id="257708.RGI145_05595"/>
<dbReference type="SUPFAM" id="SSF55347">
    <property type="entry name" value="Glyceraldehyde-3-phosphate dehydrogenase-like, C-terminal domain"/>
    <property type="match status" value="1"/>
</dbReference>
<name>A0A1L7ACY5_9PROT</name>
<dbReference type="RefSeq" id="WP_075797591.1">
    <property type="nucleotide sequence ID" value="NZ_CP015583.1"/>
</dbReference>
<evidence type="ECO:0000256" key="1">
    <source>
        <dbReference type="SAM" id="MobiDB-lite"/>
    </source>
</evidence>
<evidence type="ECO:0000259" key="2">
    <source>
        <dbReference type="Pfam" id="PF01408"/>
    </source>
</evidence>
<dbReference type="PRINTS" id="PR01775">
    <property type="entry name" value="GLFROXRDTASE"/>
</dbReference>
<dbReference type="Gene3D" id="3.40.50.720">
    <property type="entry name" value="NAD(P)-binding Rossmann-like Domain"/>
    <property type="match status" value="1"/>
</dbReference>
<dbReference type="eggNOG" id="COG0673">
    <property type="taxonomic scope" value="Bacteria"/>
</dbReference>
<dbReference type="InterPro" id="IPR051450">
    <property type="entry name" value="Gfo/Idh/MocA_Oxidoreductases"/>
</dbReference>
<dbReference type="EMBL" id="CP015583">
    <property type="protein sequence ID" value="APT56658.1"/>
    <property type="molecule type" value="Genomic_DNA"/>
</dbReference>
<dbReference type="AlphaFoldDB" id="A0A1L7ACY5"/>